<protein>
    <submittedName>
        <fullName evidence="3">MotE family protein</fullName>
    </submittedName>
</protein>
<reference evidence="4" key="1">
    <citation type="journal article" date="2019" name="Int. J. Syst. Evol. Microbiol.">
        <title>The Global Catalogue of Microorganisms (GCM) 10K type strain sequencing project: providing services to taxonomists for standard genome sequencing and annotation.</title>
        <authorList>
            <consortium name="The Broad Institute Genomics Platform"/>
            <consortium name="The Broad Institute Genome Sequencing Center for Infectious Disease"/>
            <person name="Wu L."/>
            <person name="Ma J."/>
        </authorList>
    </citation>
    <scope>NUCLEOTIDE SEQUENCE [LARGE SCALE GENOMIC DNA]</scope>
    <source>
        <strain evidence="4">CCUG 62953</strain>
    </source>
</reference>
<keyword evidence="2" id="KW-0732">Signal</keyword>
<evidence type="ECO:0000256" key="2">
    <source>
        <dbReference type="SAM" id="SignalP"/>
    </source>
</evidence>
<feature type="signal peptide" evidence="2">
    <location>
        <begin position="1"/>
        <end position="27"/>
    </location>
</feature>
<name>A0ABW3ZG76_9RHOB</name>
<dbReference type="Proteomes" id="UP001597135">
    <property type="component" value="Unassembled WGS sequence"/>
</dbReference>
<proteinExistence type="predicted"/>
<comment type="caution">
    <text evidence="3">The sequence shown here is derived from an EMBL/GenBank/DDBJ whole genome shotgun (WGS) entry which is preliminary data.</text>
</comment>
<organism evidence="3 4">
    <name type="scientific">Litorisediminicola beolgyonensis</name>
    <dbReference type="NCBI Taxonomy" id="1173614"/>
    <lineage>
        <taxon>Bacteria</taxon>
        <taxon>Pseudomonadati</taxon>
        <taxon>Pseudomonadota</taxon>
        <taxon>Alphaproteobacteria</taxon>
        <taxon>Rhodobacterales</taxon>
        <taxon>Paracoccaceae</taxon>
        <taxon>Litorisediminicola</taxon>
    </lineage>
</organism>
<dbReference type="EMBL" id="JBHTMU010000008">
    <property type="protein sequence ID" value="MFD1342015.1"/>
    <property type="molecule type" value="Genomic_DNA"/>
</dbReference>
<keyword evidence="1" id="KW-0175">Coiled coil</keyword>
<dbReference type="SUPFAM" id="SSF158791">
    <property type="entry name" value="MgtE N-terminal domain-like"/>
    <property type="match status" value="1"/>
</dbReference>
<keyword evidence="4" id="KW-1185">Reference proteome</keyword>
<evidence type="ECO:0000256" key="1">
    <source>
        <dbReference type="SAM" id="Coils"/>
    </source>
</evidence>
<feature type="coiled-coil region" evidence="1">
    <location>
        <begin position="86"/>
        <end position="144"/>
    </location>
</feature>
<evidence type="ECO:0000313" key="3">
    <source>
        <dbReference type="EMBL" id="MFD1342015.1"/>
    </source>
</evidence>
<dbReference type="RefSeq" id="WP_386802081.1">
    <property type="nucleotide sequence ID" value="NZ_JBHTMU010000008.1"/>
</dbReference>
<feature type="chain" id="PRO_5046322445" evidence="2">
    <location>
        <begin position="28"/>
        <end position="222"/>
    </location>
</feature>
<evidence type="ECO:0000313" key="4">
    <source>
        <dbReference type="Proteomes" id="UP001597135"/>
    </source>
</evidence>
<gene>
    <name evidence="3" type="ORF">ACFQ4E_06265</name>
</gene>
<accession>A0ABW3ZG76</accession>
<sequence>MIAWRPSRMTLCLVALGGAALIRGGVAVDEATEPRVPRGVFVSAADAAGAAALAPEAEPAAAPQPDVASAADEILARGCEMPETLLAAIKEERALLEAQKQKLETRSSEVGLAAEELAIETARLTELREELTGLLDRVEAAHTADVDRLVGLYAAMKPADAANIMDDLDLEVSVMVLGTMRERDAAPILASLNPVRARAISKIILERSQLPGDQDLTGIKLK</sequence>